<feature type="region of interest" description="Disordered" evidence="1">
    <location>
        <begin position="17"/>
        <end position="45"/>
    </location>
</feature>
<dbReference type="EMBL" id="OU895878">
    <property type="protein sequence ID" value="CAG9802867.1"/>
    <property type="molecule type" value="Genomic_DNA"/>
</dbReference>
<protein>
    <submittedName>
        <fullName evidence="2">Uncharacterized protein</fullName>
    </submittedName>
</protein>
<feature type="compositionally biased region" description="Basic and acidic residues" evidence="1">
    <location>
        <begin position="59"/>
        <end position="68"/>
    </location>
</feature>
<feature type="compositionally biased region" description="Polar residues" evidence="1">
    <location>
        <begin position="115"/>
        <end position="124"/>
    </location>
</feature>
<feature type="compositionally biased region" description="Low complexity" evidence="1">
    <location>
        <begin position="98"/>
        <end position="114"/>
    </location>
</feature>
<name>A0A9N9RTB7_9DIPT</name>
<evidence type="ECO:0000313" key="3">
    <source>
        <dbReference type="Proteomes" id="UP001153620"/>
    </source>
</evidence>
<dbReference type="AlphaFoldDB" id="A0A9N9RTB7"/>
<evidence type="ECO:0000313" key="2">
    <source>
        <dbReference type="EMBL" id="CAG9802867.1"/>
    </source>
</evidence>
<accession>A0A9N9RTB7</accession>
<reference evidence="2" key="1">
    <citation type="submission" date="2022-01" db="EMBL/GenBank/DDBJ databases">
        <authorList>
            <person name="King R."/>
        </authorList>
    </citation>
    <scope>NUCLEOTIDE SEQUENCE</scope>
</reference>
<feature type="compositionally biased region" description="Polar residues" evidence="1">
    <location>
        <begin position="69"/>
        <end position="82"/>
    </location>
</feature>
<dbReference type="Proteomes" id="UP001153620">
    <property type="component" value="Chromosome 2"/>
</dbReference>
<reference evidence="2" key="2">
    <citation type="submission" date="2022-10" db="EMBL/GenBank/DDBJ databases">
        <authorList>
            <consortium name="ENA_rothamsted_submissions"/>
            <consortium name="culmorum"/>
            <person name="King R."/>
        </authorList>
    </citation>
    <scope>NUCLEOTIDE SEQUENCE</scope>
</reference>
<organism evidence="2 3">
    <name type="scientific">Chironomus riparius</name>
    <dbReference type="NCBI Taxonomy" id="315576"/>
    <lineage>
        <taxon>Eukaryota</taxon>
        <taxon>Metazoa</taxon>
        <taxon>Ecdysozoa</taxon>
        <taxon>Arthropoda</taxon>
        <taxon>Hexapoda</taxon>
        <taxon>Insecta</taxon>
        <taxon>Pterygota</taxon>
        <taxon>Neoptera</taxon>
        <taxon>Endopterygota</taxon>
        <taxon>Diptera</taxon>
        <taxon>Nematocera</taxon>
        <taxon>Chironomoidea</taxon>
        <taxon>Chironomidae</taxon>
        <taxon>Chironominae</taxon>
        <taxon>Chironomus</taxon>
    </lineage>
</organism>
<keyword evidence="3" id="KW-1185">Reference proteome</keyword>
<feature type="region of interest" description="Disordered" evidence="1">
    <location>
        <begin position="59"/>
        <end position="137"/>
    </location>
</feature>
<gene>
    <name evidence="2" type="ORF">CHIRRI_LOCUS5772</name>
</gene>
<dbReference type="OrthoDB" id="8022239at2759"/>
<sequence length="137" mass="15052">MFSEEIYNSLHNTNLTIEKDRNNNSTISTKGKPKIDKQTNNKNESYETVVVAAPIASSKEKKNVKIADTKSSIVSESSGTNTLKRKRETKSPVKCADSQLEQESSKKQQSGSSQTTTATILVSKTKTKSGLPMLLKK</sequence>
<proteinExistence type="predicted"/>
<evidence type="ECO:0000256" key="1">
    <source>
        <dbReference type="SAM" id="MobiDB-lite"/>
    </source>
</evidence>